<name>A0A4Y1ZCU5_9BACL</name>
<protein>
    <submittedName>
        <fullName evidence="3">DUF1980 domain-containing protein</fullName>
    </submittedName>
</protein>
<dbReference type="EMBL" id="BEXB01000019">
    <property type="protein sequence ID" value="GAY76932.1"/>
    <property type="molecule type" value="Genomic_DNA"/>
</dbReference>
<dbReference type="PANTHER" id="PTHR40047:SF1">
    <property type="entry name" value="UPF0703 PROTEIN YCGQ"/>
    <property type="match status" value="1"/>
</dbReference>
<evidence type="ECO:0000256" key="1">
    <source>
        <dbReference type="SAM" id="Phobius"/>
    </source>
</evidence>
<proteinExistence type="predicted"/>
<comment type="caution">
    <text evidence="3">The sequence shown here is derived from an EMBL/GenBank/DDBJ whole genome shotgun (WGS) entry which is preliminary data.</text>
</comment>
<gene>
    <name evidence="3" type="ORF">NBRC111894_2486</name>
</gene>
<sequence>MIRFLILFGFAYLFLHLHLTGDISKYINMRYGYLSFLMIFIIGFMAVYQLVKWNKEGSKQHHTSEKRFSVMTTVMKTTPGGRKRSPMCLLFSPF</sequence>
<dbReference type="InterPro" id="IPR048493">
    <property type="entry name" value="DUF1980_N"/>
</dbReference>
<keyword evidence="1" id="KW-0812">Transmembrane</keyword>
<dbReference type="PANTHER" id="PTHR40047">
    <property type="entry name" value="UPF0703 PROTEIN YCGQ"/>
    <property type="match status" value="1"/>
</dbReference>
<evidence type="ECO:0000313" key="3">
    <source>
        <dbReference type="EMBL" id="GAY76932.1"/>
    </source>
</evidence>
<accession>A0A4Y1ZCU5</accession>
<keyword evidence="1" id="KW-0472">Membrane</keyword>
<evidence type="ECO:0000259" key="2">
    <source>
        <dbReference type="Pfam" id="PF09323"/>
    </source>
</evidence>
<feature type="transmembrane region" description="Helical" evidence="1">
    <location>
        <begin position="30"/>
        <end position="51"/>
    </location>
</feature>
<dbReference type="AlphaFoldDB" id="A0A4Y1ZCU5"/>
<dbReference type="InterPro" id="IPR052955">
    <property type="entry name" value="UPF0703_membrane_permease"/>
</dbReference>
<organism evidence="3 4">
    <name type="scientific">Sporolactobacillus inulinus</name>
    <dbReference type="NCBI Taxonomy" id="2078"/>
    <lineage>
        <taxon>Bacteria</taxon>
        <taxon>Bacillati</taxon>
        <taxon>Bacillota</taxon>
        <taxon>Bacilli</taxon>
        <taxon>Bacillales</taxon>
        <taxon>Sporolactobacillaceae</taxon>
        <taxon>Sporolactobacillus</taxon>
    </lineage>
</organism>
<evidence type="ECO:0000313" key="4">
    <source>
        <dbReference type="Proteomes" id="UP000319716"/>
    </source>
</evidence>
<dbReference type="Pfam" id="PF09323">
    <property type="entry name" value="DUF1980"/>
    <property type="match status" value="1"/>
</dbReference>
<feature type="domain" description="DUF1980" evidence="2">
    <location>
        <begin position="2"/>
        <end position="65"/>
    </location>
</feature>
<dbReference type="Proteomes" id="UP000319716">
    <property type="component" value="Unassembled WGS sequence"/>
</dbReference>
<reference evidence="3 4" key="1">
    <citation type="submission" date="2017-11" db="EMBL/GenBank/DDBJ databases">
        <title>Draft Genome Sequence of Sporolactobacillus inulinus NBRC 111894 Isolated from Koso, a Japanese Sugar-Vegetable Fermented Beverage.</title>
        <authorList>
            <person name="Chiou T.Y."/>
            <person name="Oshima K."/>
            <person name="Suda W."/>
            <person name="Hattori M."/>
            <person name="Takahashi T."/>
        </authorList>
    </citation>
    <scope>NUCLEOTIDE SEQUENCE [LARGE SCALE GENOMIC DNA]</scope>
    <source>
        <strain evidence="3 4">NBRC111894</strain>
    </source>
</reference>
<keyword evidence="1" id="KW-1133">Transmembrane helix</keyword>